<keyword evidence="3" id="KW-0547">Nucleotide-binding</keyword>
<proteinExistence type="inferred from homology"/>
<evidence type="ECO:0000256" key="4">
    <source>
        <dbReference type="ARBA" id="ARBA00022777"/>
    </source>
</evidence>
<dbReference type="InterPro" id="IPR037051">
    <property type="entry name" value="4-carb_acid_sugar_kinase_N_sf"/>
</dbReference>
<evidence type="ECO:0000256" key="11">
    <source>
        <dbReference type="ARBA" id="ARBA00039461"/>
    </source>
</evidence>
<dbReference type="AlphaFoldDB" id="A0A1A8XTH1"/>
<dbReference type="Pfam" id="PF07005">
    <property type="entry name" value="SBD_N"/>
    <property type="match status" value="1"/>
</dbReference>
<evidence type="ECO:0000259" key="14">
    <source>
        <dbReference type="Pfam" id="PF17042"/>
    </source>
</evidence>
<dbReference type="GO" id="GO:0005524">
    <property type="term" value="F:ATP binding"/>
    <property type="evidence" value="ECO:0007669"/>
    <property type="project" value="UniProtKB-KW"/>
</dbReference>
<evidence type="ECO:0000313" key="16">
    <source>
        <dbReference type="Proteomes" id="UP000199600"/>
    </source>
</evidence>
<keyword evidence="4" id="KW-0418">Kinase</keyword>
<evidence type="ECO:0000256" key="7">
    <source>
        <dbReference type="ARBA" id="ARBA00035898"/>
    </source>
</evidence>
<dbReference type="InterPro" id="IPR050007">
    <property type="entry name" value="OtnK"/>
</dbReference>
<evidence type="ECO:0000256" key="6">
    <source>
        <dbReference type="ARBA" id="ARBA00023277"/>
    </source>
</evidence>
<feature type="domain" description="Four-carbon acid sugar kinase N-terminal" evidence="13">
    <location>
        <begin position="28"/>
        <end position="253"/>
    </location>
</feature>
<comment type="similarity">
    <text evidence="1">Belongs to the four-carbon acid sugar kinase family.</text>
</comment>
<evidence type="ECO:0000256" key="1">
    <source>
        <dbReference type="ARBA" id="ARBA00005715"/>
    </source>
</evidence>
<keyword evidence="2" id="KW-0808">Transferase</keyword>
<reference evidence="15 16" key="1">
    <citation type="submission" date="2016-06" db="EMBL/GenBank/DDBJ databases">
        <authorList>
            <person name="Kjaerup R.B."/>
            <person name="Dalgaard T.S."/>
            <person name="Juul-Madsen H.R."/>
        </authorList>
    </citation>
    <scope>NUCLEOTIDE SEQUENCE [LARGE SCALE GENOMIC DNA]</scope>
    <source>
        <strain evidence="15">2</strain>
    </source>
</reference>
<dbReference type="Proteomes" id="UP000199600">
    <property type="component" value="Unassembled WGS sequence"/>
</dbReference>
<name>A0A1A8XTH1_9RHOO</name>
<dbReference type="SUPFAM" id="SSF142764">
    <property type="entry name" value="YgbK-like"/>
    <property type="match status" value="1"/>
</dbReference>
<gene>
    <name evidence="15" type="ORF">PROAA_2530001</name>
</gene>
<evidence type="ECO:0000256" key="5">
    <source>
        <dbReference type="ARBA" id="ARBA00022840"/>
    </source>
</evidence>
<protein>
    <recommendedName>
        <fullName evidence="11">3-oxo-tetronate kinase</fullName>
        <ecNumber evidence="10">2.7.1.217</ecNumber>
    </recommendedName>
    <alternativeName>
        <fullName evidence="12">3-dehydrotetronate 4-kinase</fullName>
    </alternativeName>
</protein>
<dbReference type="Gene3D" id="3.40.980.20">
    <property type="entry name" value="Four-carbon acid sugar kinase, nucleotide binding domain"/>
    <property type="match status" value="1"/>
</dbReference>
<evidence type="ECO:0000256" key="10">
    <source>
        <dbReference type="ARBA" id="ARBA00039095"/>
    </source>
</evidence>
<dbReference type="Gene3D" id="3.40.50.10840">
    <property type="entry name" value="Putative sugar-binding, N-terminal domain"/>
    <property type="match status" value="1"/>
</dbReference>
<dbReference type="InterPro" id="IPR010737">
    <property type="entry name" value="4-carb_acid_sugar_kinase_N"/>
</dbReference>
<evidence type="ECO:0000256" key="8">
    <source>
        <dbReference type="ARBA" id="ARBA00036346"/>
    </source>
</evidence>
<dbReference type="InterPro" id="IPR042213">
    <property type="entry name" value="NBD_C_sf"/>
</dbReference>
<sequence length="446" mass="46211">MLMVVACVPSINLSLALALHLLTMTVLLGCIADDFTGATDLANTLVRDGMRTVQTIGVPSADTDLPECDALVVALKSRTIPAVEAVAQSLAALEWLLARGVRQVFFKICSTFDSTDAGNIGQVADALLDALGEEIAVVCPAYPANRRTVYQGYLFVGDALLSDSPMRDHPLTPMTDANLIRILGRQSRYPVSLLPWSIVSAGAPATEEALASLAAQGVRHVVADAVRDEDLFTLGAACRKMRLLTGGAGLALGLPENFRRAGLLSDRMDTELPGHVGGSAAVLAGSCSEATRAQVAEMASRHTSVLIDPLAADTATAIANAALSKANGALARGETVLFYSSVEPATVAAIQSRLGLTPSAALVEETFAELAKALVAQGVRRLVVAGGETSGAVVAALGVQALTIGPQIDPGVPWTRVLGPKPLLLALKSGNFGGPDFFSRALAMVQ</sequence>
<comment type="catalytic activity">
    <reaction evidence="7">
        <text>3-dehydro-L-erythronate + ATP = 3-dehydro-4-O-phospho-L-erythronate + ADP + H(+)</text>
        <dbReference type="Rhea" id="RHEA:52552"/>
        <dbReference type="ChEBI" id="CHEBI:15378"/>
        <dbReference type="ChEBI" id="CHEBI:30616"/>
        <dbReference type="ChEBI" id="CHEBI:136592"/>
        <dbReference type="ChEBI" id="CHEBI:136670"/>
        <dbReference type="ChEBI" id="CHEBI:456216"/>
        <dbReference type="EC" id="2.7.1.217"/>
    </reaction>
</comment>
<dbReference type="Pfam" id="PF17042">
    <property type="entry name" value="NBD_C"/>
    <property type="match status" value="1"/>
</dbReference>
<comment type="catalytic activity">
    <reaction evidence="8">
        <text>3-dehydro-D-erythronate + ATP = 3-dehydro-4-O-phospho-D-erythronate + ADP + H(+)</text>
        <dbReference type="Rhea" id="RHEA:52556"/>
        <dbReference type="ChEBI" id="CHEBI:15378"/>
        <dbReference type="ChEBI" id="CHEBI:30616"/>
        <dbReference type="ChEBI" id="CHEBI:57958"/>
        <dbReference type="ChEBI" id="CHEBI:136593"/>
        <dbReference type="ChEBI" id="CHEBI:456216"/>
        <dbReference type="EC" id="2.7.1.217"/>
    </reaction>
</comment>
<accession>A0A1A8XTH1</accession>
<comment type="function">
    <text evidence="9">Catalyzes the ATP-dependent phosphorylation of 3-oxo-tetronate to 3-oxo-tetronate 4-phosphate.</text>
</comment>
<evidence type="ECO:0000313" key="15">
    <source>
        <dbReference type="EMBL" id="SBT08031.1"/>
    </source>
</evidence>
<dbReference type="GO" id="GO:0016301">
    <property type="term" value="F:kinase activity"/>
    <property type="evidence" value="ECO:0007669"/>
    <property type="project" value="UniProtKB-KW"/>
</dbReference>
<organism evidence="15 16">
    <name type="scientific">Candidatus Propionivibrio aalborgensis</name>
    <dbReference type="NCBI Taxonomy" id="1860101"/>
    <lineage>
        <taxon>Bacteria</taxon>
        <taxon>Pseudomonadati</taxon>
        <taxon>Pseudomonadota</taxon>
        <taxon>Betaproteobacteria</taxon>
        <taxon>Rhodocyclales</taxon>
        <taxon>Rhodocyclaceae</taxon>
        <taxon>Propionivibrio</taxon>
    </lineage>
</organism>
<evidence type="ECO:0000256" key="12">
    <source>
        <dbReference type="ARBA" id="ARBA00041377"/>
    </source>
</evidence>
<dbReference type="EC" id="2.7.1.217" evidence="10"/>
<feature type="domain" description="Four-carbon acid sugar kinase nucleotide binding" evidence="14">
    <location>
        <begin position="281"/>
        <end position="438"/>
    </location>
</feature>
<evidence type="ECO:0000256" key="9">
    <source>
        <dbReference type="ARBA" id="ARBA00037335"/>
    </source>
</evidence>
<keyword evidence="16" id="KW-1185">Reference proteome</keyword>
<dbReference type="InterPro" id="IPR031475">
    <property type="entry name" value="NBD_C"/>
</dbReference>
<evidence type="ECO:0000256" key="3">
    <source>
        <dbReference type="ARBA" id="ARBA00022741"/>
    </source>
</evidence>
<dbReference type="NCBIfam" id="NF043035">
    <property type="entry name" value="OxoTetrKin"/>
    <property type="match status" value="1"/>
</dbReference>
<keyword evidence="6" id="KW-0119">Carbohydrate metabolism</keyword>
<dbReference type="EMBL" id="FLQY01000172">
    <property type="protein sequence ID" value="SBT08031.1"/>
    <property type="molecule type" value="Genomic_DNA"/>
</dbReference>
<evidence type="ECO:0000259" key="13">
    <source>
        <dbReference type="Pfam" id="PF07005"/>
    </source>
</evidence>
<keyword evidence="5" id="KW-0067">ATP-binding</keyword>
<evidence type="ECO:0000256" key="2">
    <source>
        <dbReference type="ARBA" id="ARBA00022679"/>
    </source>
</evidence>